<evidence type="ECO:0000256" key="1">
    <source>
        <dbReference type="SAM" id="Coils"/>
    </source>
</evidence>
<gene>
    <name evidence="3" type="ORF">ASNO1_13060</name>
</gene>
<feature type="region of interest" description="Disordered" evidence="2">
    <location>
        <begin position="116"/>
        <end position="156"/>
    </location>
</feature>
<sequence length="588" mass="62397">MKKAFEQNVSRAKPRLRLGALTGALDPSDPTGTAAAHPEPAAPEAPPPVAESPDLSSEVRARIERRAGPRPTAAEAMEAALNAPPARTAAPPAAQNLPAVTAPSFSPVSHALSALVSPEAAREEEVAPPSPWLEADSQETAPGWNVAQETPPEESVWDAEAVSPVSHREVAEAVAASAWNLSAAHVAQQRESVVEAFGQEPLGAEPTPTHVEPPAPAAARWDALTARPEAATHVDPTRVAPLAHSVTHTEALRAEVSRMESPAPAAPRAEAAAPVEAPRAAPVTFASPPPAMAQAEAPRAAPATFAGPPPGVQFDGRMGVQALRMPSEAEPMTTYAAVQASTVTTTETVARQEAAPAPVEVQTPAPPREELDSESRRERLKARLKAVRENPRPEPLPATVAEAGQRAVERITHLQAELTKVKALNLTLTQDLEVARRQAEKATEEARLRMDEARRLSAEMEGRVKLLADLERELAALEGERDEALLSLQESRQALQAAAKEHDALEQVVTKGKLALADSLAEEERLAVELEGAKDESASLRRAVETLQGERDVLAQQVASLTAERAELLEARKALESVHRALSQATVR</sequence>
<feature type="compositionally biased region" description="Basic and acidic residues" evidence="2">
    <location>
        <begin position="57"/>
        <end position="67"/>
    </location>
</feature>
<feature type="compositionally biased region" description="Pro residues" evidence="2">
    <location>
        <begin position="40"/>
        <end position="50"/>
    </location>
</feature>
<protein>
    <recommendedName>
        <fullName evidence="5">Extensin-like protein</fullName>
    </recommendedName>
</protein>
<evidence type="ECO:0000313" key="4">
    <source>
        <dbReference type="Proteomes" id="UP001342631"/>
    </source>
</evidence>
<keyword evidence="4" id="KW-1185">Reference proteome</keyword>
<feature type="compositionally biased region" description="Low complexity" evidence="2">
    <location>
        <begin position="69"/>
        <end position="94"/>
    </location>
</feature>
<evidence type="ECO:0008006" key="5">
    <source>
        <dbReference type="Google" id="ProtNLM"/>
    </source>
</evidence>
<name>A0ABQ6QN27_9BACT</name>
<evidence type="ECO:0000313" key="3">
    <source>
        <dbReference type="EMBL" id="GMU05054.1"/>
    </source>
</evidence>
<accession>A0ABQ6QN27</accession>
<feature type="coiled-coil region" evidence="1">
    <location>
        <begin position="425"/>
        <end position="578"/>
    </location>
</feature>
<feature type="region of interest" description="Disordered" evidence="2">
    <location>
        <begin position="351"/>
        <end position="378"/>
    </location>
</feature>
<proteinExistence type="predicted"/>
<dbReference type="RefSeq" id="WP_338275380.1">
    <property type="nucleotide sequence ID" value="NZ_BTTX01000001.1"/>
</dbReference>
<organism evidence="3 4">
    <name type="scientific">Corallococcus caeni</name>
    <dbReference type="NCBI Taxonomy" id="3082388"/>
    <lineage>
        <taxon>Bacteria</taxon>
        <taxon>Pseudomonadati</taxon>
        <taxon>Myxococcota</taxon>
        <taxon>Myxococcia</taxon>
        <taxon>Myxococcales</taxon>
        <taxon>Cystobacterineae</taxon>
        <taxon>Myxococcaceae</taxon>
        <taxon>Corallococcus</taxon>
    </lineage>
</organism>
<dbReference type="Proteomes" id="UP001342631">
    <property type="component" value="Unassembled WGS sequence"/>
</dbReference>
<feature type="region of interest" description="Disordered" evidence="2">
    <location>
        <begin position="1"/>
        <end position="99"/>
    </location>
</feature>
<dbReference type="EMBL" id="BTTX01000001">
    <property type="protein sequence ID" value="GMU05054.1"/>
    <property type="molecule type" value="Genomic_DNA"/>
</dbReference>
<comment type="caution">
    <text evidence="3">The sequence shown here is derived from an EMBL/GenBank/DDBJ whole genome shotgun (WGS) entry which is preliminary data.</text>
</comment>
<reference evidence="3 4" key="1">
    <citation type="journal article" date="2024" name="Arch. Microbiol.">
        <title>Corallococcus caeni sp. nov., a novel myxobacterium isolated from activated sludge.</title>
        <authorList>
            <person name="Tomita S."/>
            <person name="Nakai R."/>
            <person name="Kuroda K."/>
            <person name="Kurashita H."/>
            <person name="Hatamoto M."/>
            <person name="Yamaguchi T."/>
            <person name="Narihiro T."/>
        </authorList>
    </citation>
    <scope>NUCLEOTIDE SEQUENCE [LARGE SCALE GENOMIC DNA]</scope>
    <source>
        <strain evidence="3 4">NO1</strain>
    </source>
</reference>
<keyword evidence="1" id="KW-0175">Coiled coil</keyword>
<feature type="compositionally biased region" description="Low complexity" evidence="2">
    <location>
        <begin position="292"/>
        <end position="306"/>
    </location>
</feature>
<evidence type="ECO:0000256" key="2">
    <source>
        <dbReference type="SAM" id="MobiDB-lite"/>
    </source>
</evidence>
<feature type="compositionally biased region" description="Basic and acidic residues" evidence="2">
    <location>
        <begin position="367"/>
        <end position="377"/>
    </location>
</feature>
<feature type="region of interest" description="Disordered" evidence="2">
    <location>
        <begin position="282"/>
        <end position="313"/>
    </location>
</feature>